<dbReference type="Proteomes" id="UP000799291">
    <property type="component" value="Unassembled WGS sequence"/>
</dbReference>
<proteinExistence type="predicted"/>
<organism evidence="1 2">
    <name type="scientific">Lentithecium fluviatile CBS 122367</name>
    <dbReference type="NCBI Taxonomy" id="1168545"/>
    <lineage>
        <taxon>Eukaryota</taxon>
        <taxon>Fungi</taxon>
        <taxon>Dikarya</taxon>
        <taxon>Ascomycota</taxon>
        <taxon>Pezizomycotina</taxon>
        <taxon>Dothideomycetes</taxon>
        <taxon>Pleosporomycetidae</taxon>
        <taxon>Pleosporales</taxon>
        <taxon>Massarineae</taxon>
        <taxon>Lentitheciaceae</taxon>
        <taxon>Lentithecium</taxon>
    </lineage>
</organism>
<dbReference type="OrthoDB" id="4772757at2759"/>
<evidence type="ECO:0000313" key="1">
    <source>
        <dbReference type="EMBL" id="KAF2679051.1"/>
    </source>
</evidence>
<reference evidence="1" key="1">
    <citation type="journal article" date="2020" name="Stud. Mycol.">
        <title>101 Dothideomycetes genomes: a test case for predicting lifestyles and emergence of pathogens.</title>
        <authorList>
            <person name="Haridas S."/>
            <person name="Albert R."/>
            <person name="Binder M."/>
            <person name="Bloem J."/>
            <person name="Labutti K."/>
            <person name="Salamov A."/>
            <person name="Andreopoulos B."/>
            <person name="Baker S."/>
            <person name="Barry K."/>
            <person name="Bills G."/>
            <person name="Bluhm B."/>
            <person name="Cannon C."/>
            <person name="Castanera R."/>
            <person name="Culley D."/>
            <person name="Daum C."/>
            <person name="Ezra D."/>
            <person name="Gonzalez J."/>
            <person name="Henrissat B."/>
            <person name="Kuo A."/>
            <person name="Liang C."/>
            <person name="Lipzen A."/>
            <person name="Lutzoni F."/>
            <person name="Magnuson J."/>
            <person name="Mondo S."/>
            <person name="Nolan M."/>
            <person name="Ohm R."/>
            <person name="Pangilinan J."/>
            <person name="Park H.-J."/>
            <person name="Ramirez L."/>
            <person name="Alfaro M."/>
            <person name="Sun H."/>
            <person name="Tritt A."/>
            <person name="Yoshinaga Y."/>
            <person name="Zwiers L.-H."/>
            <person name="Turgeon B."/>
            <person name="Goodwin S."/>
            <person name="Spatafora J."/>
            <person name="Crous P."/>
            <person name="Grigoriev I."/>
        </authorList>
    </citation>
    <scope>NUCLEOTIDE SEQUENCE</scope>
    <source>
        <strain evidence="1">CBS 122367</strain>
    </source>
</reference>
<accession>A0A6G1IM79</accession>
<name>A0A6G1IM79_9PLEO</name>
<evidence type="ECO:0000313" key="2">
    <source>
        <dbReference type="Proteomes" id="UP000799291"/>
    </source>
</evidence>
<keyword evidence="2" id="KW-1185">Reference proteome</keyword>
<gene>
    <name evidence="1" type="ORF">K458DRAFT_435297</name>
</gene>
<dbReference type="EMBL" id="MU005606">
    <property type="protein sequence ID" value="KAF2679051.1"/>
    <property type="molecule type" value="Genomic_DNA"/>
</dbReference>
<sequence>MALLGLANKLLHYISEHLDSERDINAFAQAIHRLYRLQNSYLYRYNGGEYGNALQVASARGHGVDTMATHSRRLELKATSRL</sequence>
<protein>
    <submittedName>
        <fullName evidence="1">Uncharacterized protein</fullName>
    </submittedName>
</protein>
<dbReference type="AlphaFoldDB" id="A0A6G1IM79"/>